<comment type="caution">
    <text evidence="2">The sequence shown here is derived from an EMBL/GenBank/DDBJ whole genome shotgun (WGS) entry which is preliminary data.</text>
</comment>
<accession>A0A563EGY5</accession>
<proteinExistence type="predicted"/>
<gene>
    <name evidence="2" type="ORF">FKR81_39605</name>
</gene>
<keyword evidence="3" id="KW-1185">Reference proteome</keyword>
<evidence type="ECO:0000313" key="3">
    <source>
        <dbReference type="Proteomes" id="UP000316639"/>
    </source>
</evidence>
<feature type="signal peptide" evidence="1">
    <location>
        <begin position="1"/>
        <end position="23"/>
    </location>
</feature>
<name>A0A563EGY5_9PSEU</name>
<sequence>MKTTSAVLAAAACLAVAVLPASAAERPSFAESGERPPVSIELTPGKGVAINKTYGYWEARSSAEFSVKVTDKGDGDLDEMDAYVFVPAEVEVTGFSGEGWDCWDVEGGIECHTGHLVVPGEAWPTLTVRNQVHSHMNEPGAIEVWVTTGRYGWAGERVPFKTNTST</sequence>
<dbReference type="EMBL" id="VOBR01000043">
    <property type="protein sequence ID" value="TWP45191.1"/>
    <property type="molecule type" value="Genomic_DNA"/>
</dbReference>
<evidence type="ECO:0000313" key="2">
    <source>
        <dbReference type="EMBL" id="TWP45191.1"/>
    </source>
</evidence>
<evidence type="ECO:0008006" key="4">
    <source>
        <dbReference type="Google" id="ProtNLM"/>
    </source>
</evidence>
<reference evidence="2 3" key="1">
    <citation type="submission" date="2019-07" db="EMBL/GenBank/DDBJ databases">
        <title>Lentzea xizangensis sp. nov., isolated from Qinghai-Tibetan Plateau Soils.</title>
        <authorList>
            <person name="Huang J."/>
        </authorList>
    </citation>
    <scope>NUCLEOTIDE SEQUENCE [LARGE SCALE GENOMIC DNA]</scope>
    <source>
        <strain evidence="2 3">FXJ1.1311</strain>
    </source>
</reference>
<organism evidence="2 3">
    <name type="scientific">Lentzea tibetensis</name>
    <dbReference type="NCBI Taxonomy" id="2591470"/>
    <lineage>
        <taxon>Bacteria</taxon>
        <taxon>Bacillati</taxon>
        <taxon>Actinomycetota</taxon>
        <taxon>Actinomycetes</taxon>
        <taxon>Pseudonocardiales</taxon>
        <taxon>Pseudonocardiaceae</taxon>
        <taxon>Lentzea</taxon>
    </lineage>
</organism>
<dbReference type="Proteomes" id="UP000316639">
    <property type="component" value="Unassembled WGS sequence"/>
</dbReference>
<dbReference type="OrthoDB" id="3683301at2"/>
<keyword evidence="1" id="KW-0732">Signal</keyword>
<evidence type="ECO:0000256" key="1">
    <source>
        <dbReference type="SAM" id="SignalP"/>
    </source>
</evidence>
<feature type="chain" id="PRO_5021880961" description="PLAT domain-containing protein" evidence="1">
    <location>
        <begin position="24"/>
        <end position="166"/>
    </location>
</feature>
<dbReference type="RefSeq" id="WP_146360157.1">
    <property type="nucleotide sequence ID" value="NZ_VOBR01000043.1"/>
</dbReference>
<protein>
    <recommendedName>
        <fullName evidence="4">PLAT domain-containing protein</fullName>
    </recommendedName>
</protein>
<dbReference type="AlphaFoldDB" id="A0A563EGY5"/>